<sequence length="63" mass="7290">MHTCPTLWHILKLGQTWKKILSSYAAKEKKRKTSSIRAIAIVHKVFDVPNSIISLFFKSQHII</sequence>
<dbReference type="AlphaFoldDB" id="A0A3M7PW23"/>
<evidence type="ECO:0000313" key="1">
    <source>
        <dbReference type="EMBL" id="RNA03402.1"/>
    </source>
</evidence>
<accession>A0A3M7PW23</accession>
<dbReference type="Proteomes" id="UP000276133">
    <property type="component" value="Unassembled WGS sequence"/>
</dbReference>
<reference evidence="1 2" key="1">
    <citation type="journal article" date="2018" name="Sci. Rep.">
        <title>Genomic signatures of local adaptation to the degree of environmental predictability in rotifers.</title>
        <authorList>
            <person name="Franch-Gras L."/>
            <person name="Hahn C."/>
            <person name="Garcia-Roger E.M."/>
            <person name="Carmona M.J."/>
            <person name="Serra M."/>
            <person name="Gomez A."/>
        </authorList>
    </citation>
    <scope>NUCLEOTIDE SEQUENCE [LARGE SCALE GENOMIC DNA]</scope>
    <source>
        <strain evidence="1">HYR1</strain>
    </source>
</reference>
<name>A0A3M7PW23_BRAPC</name>
<dbReference type="EMBL" id="REGN01008519">
    <property type="protein sequence ID" value="RNA03402.1"/>
    <property type="molecule type" value="Genomic_DNA"/>
</dbReference>
<comment type="caution">
    <text evidence="1">The sequence shown here is derived from an EMBL/GenBank/DDBJ whole genome shotgun (WGS) entry which is preliminary data.</text>
</comment>
<keyword evidence="2" id="KW-1185">Reference proteome</keyword>
<organism evidence="1 2">
    <name type="scientific">Brachionus plicatilis</name>
    <name type="common">Marine rotifer</name>
    <name type="synonym">Brachionus muelleri</name>
    <dbReference type="NCBI Taxonomy" id="10195"/>
    <lineage>
        <taxon>Eukaryota</taxon>
        <taxon>Metazoa</taxon>
        <taxon>Spiralia</taxon>
        <taxon>Gnathifera</taxon>
        <taxon>Rotifera</taxon>
        <taxon>Eurotatoria</taxon>
        <taxon>Monogononta</taxon>
        <taxon>Pseudotrocha</taxon>
        <taxon>Ploima</taxon>
        <taxon>Brachionidae</taxon>
        <taxon>Brachionus</taxon>
    </lineage>
</organism>
<gene>
    <name evidence="1" type="ORF">BpHYR1_028835</name>
</gene>
<evidence type="ECO:0000313" key="2">
    <source>
        <dbReference type="Proteomes" id="UP000276133"/>
    </source>
</evidence>
<protein>
    <submittedName>
        <fullName evidence="1">Uncharacterized protein</fullName>
    </submittedName>
</protein>
<proteinExistence type="predicted"/>